<accession>A0A4R0RLX0</accession>
<dbReference type="SUPFAM" id="SSF81383">
    <property type="entry name" value="F-box domain"/>
    <property type="match status" value="1"/>
</dbReference>
<dbReference type="Pfam" id="PF00646">
    <property type="entry name" value="F-box"/>
    <property type="match status" value="1"/>
</dbReference>
<dbReference type="InterPro" id="IPR001810">
    <property type="entry name" value="F-box_dom"/>
</dbReference>
<proteinExistence type="predicted"/>
<protein>
    <recommendedName>
        <fullName evidence="1">F-box domain-containing protein</fullName>
    </recommendedName>
</protein>
<evidence type="ECO:0000259" key="1">
    <source>
        <dbReference type="PROSITE" id="PS50181"/>
    </source>
</evidence>
<dbReference type="STRING" id="92696.A0A4R0RLX0"/>
<feature type="domain" description="F-box" evidence="1">
    <location>
        <begin position="1"/>
        <end position="49"/>
    </location>
</feature>
<name>A0A4R0RLX0_9APHY</name>
<dbReference type="Gene3D" id="1.20.1280.50">
    <property type="match status" value="1"/>
</dbReference>
<reference evidence="2 3" key="1">
    <citation type="submission" date="2018-11" db="EMBL/GenBank/DDBJ databases">
        <title>Genome assembly of Steccherinum ochraceum LE-BIN_3174, the white-rot fungus of the Steccherinaceae family (The Residual Polyporoid clade, Polyporales, Basidiomycota).</title>
        <authorList>
            <person name="Fedorova T.V."/>
            <person name="Glazunova O.A."/>
            <person name="Landesman E.O."/>
            <person name="Moiseenko K.V."/>
            <person name="Psurtseva N.V."/>
            <person name="Savinova O.S."/>
            <person name="Shakhova N.V."/>
            <person name="Tyazhelova T.V."/>
            <person name="Vasina D.V."/>
        </authorList>
    </citation>
    <scope>NUCLEOTIDE SEQUENCE [LARGE SCALE GENOMIC DNA]</scope>
    <source>
        <strain evidence="2 3">LE-BIN_3174</strain>
    </source>
</reference>
<keyword evidence="3" id="KW-1185">Reference proteome</keyword>
<dbReference type="CDD" id="cd09917">
    <property type="entry name" value="F-box_SF"/>
    <property type="match status" value="1"/>
</dbReference>
<dbReference type="EMBL" id="RWJN01000212">
    <property type="protein sequence ID" value="TCD64828.1"/>
    <property type="molecule type" value="Genomic_DNA"/>
</dbReference>
<dbReference type="PROSITE" id="PS50181">
    <property type="entry name" value="FBOX"/>
    <property type="match status" value="1"/>
</dbReference>
<comment type="caution">
    <text evidence="2">The sequence shown here is derived from an EMBL/GenBank/DDBJ whole genome shotgun (WGS) entry which is preliminary data.</text>
</comment>
<dbReference type="OrthoDB" id="2757285at2759"/>
<dbReference type="SMART" id="SM00256">
    <property type="entry name" value="FBOX"/>
    <property type="match status" value="1"/>
</dbReference>
<sequence>MALFTDLPDEIVEHILLLTNLQSVLRCQQLSKHLHDLIRDSLPLRYKIELAVDGLEDDSLGLGGMPTAGRLEALLKRRHARASGAFSTIKTFSKELNAVWAFSGGHIAMESHDSQGSKCTNVMQIPSTARGVPEKSWSIPIPSFRLLRYLAIDPEQDLLTVGEFPDETQQLSYLRVHSIQLSTGYPHPGSQHARELCWDIFDDTGQTFQTFDYCFLTSRLIVIVHEIQHVRFALSVVDLPALRTKTTSSTTDFDYICRFLFPDPSEYEVREGYACHLQLHCEPPRCDLSGTARIPYRSGLERILVFSIHFTSGGSDPLDTFTLIPMSIIMRFIDGASSLKTTFSWEDWGPNNTHTHAPRAAVPFFPHPSGTSVVLDQTYPNYSAALGVGDTLIRMALYDFGQVGARKTSLDISQGIITPNVRYAPAIERHGSDYRFQEDAVMTTLPARITALELDLGYFDSDLHHIHLGEDCVLLHFEVRI</sequence>
<dbReference type="AlphaFoldDB" id="A0A4R0RLX0"/>
<organism evidence="2 3">
    <name type="scientific">Steccherinum ochraceum</name>
    <dbReference type="NCBI Taxonomy" id="92696"/>
    <lineage>
        <taxon>Eukaryota</taxon>
        <taxon>Fungi</taxon>
        <taxon>Dikarya</taxon>
        <taxon>Basidiomycota</taxon>
        <taxon>Agaricomycotina</taxon>
        <taxon>Agaricomycetes</taxon>
        <taxon>Polyporales</taxon>
        <taxon>Steccherinaceae</taxon>
        <taxon>Steccherinum</taxon>
    </lineage>
</organism>
<evidence type="ECO:0000313" key="2">
    <source>
        <dbReference type="EMBL" id="TCD64828.1"/>
    </source>
</evidence>
<dbReference type="InterPro" id="IPR036047">
    <property type="entry name" value="F-box-like_dom_sf"/>
</dbReference>
<dbReference type="Proteomes" id="UP000292702">
    <property type="component" value="Unassembled WGS sequence"/>
</dbReference>
<gene>
    <name evidence="2" type="ORF">EIP91_003576</name>
</gene>
<evidence type="ECO:0000313" key="3">
    <source>
        <dbReference type="Proteomes" id="UP000292702"/>
    </source>
</evidence>